<proteinExistence type="predicted"/>
<keyword evidence="5 6" id="KW-0067">ATP-binding</keyword>
<keyword evidence="2 6" id="KW-0808">Transferase</keyword>
<evidence type="ECO:0000256" key="2">
    <source>
        <dbReference type="ARBA" id="ARBA00022679"/>
    </source>
</evidence>
<sequence length="602" mass="67719">MNILTFQLMEVVFEQKDASDWIYRGEGAANLVLAYNGSSPAFVGKVLRIQKAPRNGSPRYVSETKDGHSSLTSDECRLWKETEDLVSAPTREIAEQLYVQHVITPLLGPGHVDAGIRVHVSRDFLESVEKNVLCQRPSWRVDAAKVNTLCNAALLISDHSVFPRGSLKDQVCISVEIKPKCGFLPFSKYISEGNVIKKRISRFRMHQSLKFHEREVLEISEYDPLDMFSGSKDRVHKAIKALFVTPQNNFRVFLNGSLIYGGLGGGGDSISHMIGEAFEDVLRSVIRTDDGLRTSNFLHLVAETVFRSGLLDRLLKIQKLDVFDIEGAIHAYYNFISQPCTVCGDLGEDKVSDRYKYLHSLSLDESLKIVRDYLIAATAKDLSMMICFRPWEEEDVESSYSSVFLKSTNQTFDYKVCSIARHHLRTQHLKNAACVTEWCQLKLRMLVHHMVFRNPESMGSYIGSNGSLLTEVVICQASFIDLDMKPLNKMERYYELDQQIVSCYTDITNGEHQVDNSVSIGAYRTAYSDHSNTVEDASHARDPTGNISTYGSLIGVTRRKRRIGLFLCNKESDFQLLLAHLNPHALFTHTAGFLSNLSGSGG</sequence>
<dbReference type="GO" id="GO:0005524">
    <property type="term" value="F:ATP binding"/>
    <property type="evidence" value="ECO:0007669"/>
    <property type="project" value="UniProtKB-KW"/>
</dbReference>
<comment type="caution">
    <text evidence="7">The sequence shown here is derived from an EMBL/GenBank/DDBJ whole genome shotgun (WGS) entry which is preliminary data.</text>
</comment>
<dbReference type="GO" id="GO:0005634">
    <property type="term" value="C:nucleus"/>
    <property type="evidence" value="ECO:0007669"/>
    <property type="project" value="TreeGrafter"/>
</dbReference>
<evidence type="ECO:0000313" key="7">
    <source>
        <dbReference type="EMBL" id="KAG5543150.1"/>
    </source>
</evidence>
<comment type="catalytic activity">
    <reaction evidence="6">
        <text>1D-myo-inositol 1,3,4,5,6-pentakisphosphate + ATP = 1D-myo-inositol hexakisphosphate + ADP + H(+)</text>
        <dbReference type="Rhea" id="RHEA:20313"/>
        <dbReference type="ChEBI" id="CHEBI:15378"/>
        <dbReference type="ChEBI" id="CHEBI:30616"/>
        <dbReference type="ChEBI" id="CHEBI:57733"/>
        <dbReference type="ChEBI" id="CHEBI:58130"/>
        <dbReference type="ChEBI" id="CHEBI:456216"/>
        <dbReference type="EC" id="2.7.1.158"/>
    </reaction>
</comment>
<dbReference type="InterPro" id="IPR043001">
    <property type="entry name" value="IP5_2-K_N_lobe"/>
</dbReference>
<evidence type="ECO:0000256" key="6">
    <source>
        <dbReference type="RuleBase" id="RU364126"/>
    </source>
</evidence>
<keyword evidence="4 6" id="KW-0418">Kinase</keyword>
<dbReference type="GO" id="GO:0035299">
    <property type="term" value="F:inositol-1,3,4,5,6-pentakisphosphate 2-kinase activity"/>
    <property type="evidence" value="ECO:0007669"/>
    <property type="project" value="UniProtKB-EC"/>
</dbReference>
<keyword evidence="3 6" id="KW-0547">Nucleotide-binding</keyword>
<dbReference type="AlphaFoldDB" id="A0AAV6JSY4"/>
<organism evidence="7 8">
    <name type="scientific">Rhododendron griersonianum</name>
    <dbReference type="NCBI Taxonomy" id="479676"/>
    <lineage>
        <taxon>Eukaryota</taxon>
        <taxon>Viridiplantae</taxon>
        <taxon>Streptophyta</taxon>
        <taxon>Embryophyta</taxon>
        <taxon>Tracheophyta</taxon>
        <taxon>Spermatophyta</taxon>
        <taxon>Magnoliopsida</taxon>
        <taxon>eudicotyledons</taxon>
        <taxon>Gunneridae</taxon>
        <taxon>Pentapetalae</taxon>
        <taxon>asterids</taxon>
        <taxon>Ericales</taxon>
        <taxon>Ericaceae</taxon>
        <taxon>Ericoideae</taxon>
        <taxon>Rhodoreae</taxon>
        <taxon>Rhododendron</taxon>
    </lineage>
</organism>
<reference evidence="7 8" key="1">
    <citation type="submission" date="2020-08" db="EMBL/GenBank/DDBJ databases">
        <title>Plant Genome Project.</title>
        <authorList>
            <person name="Zhang R.-G."/>
        </authorList>
    </citation>
    <scope>NUCLEOTIDE SEQUENCE [LARGE SCALE GENOMIC DNA]</scope>
    <source>
        <strain evidence="7">WSP0</strain>
        <tissue evidence="7">Leaf</tissue>
    </source>
</reference>
<keyword evidence="8" id="KW-1185">Reference proteome</keyword>
<comment type="function">
    <text evidence="6">Phosphorylates Ins(1,3,4,5,6)P5 at position 2 to form Ins(1,2,3,4,5,6)P6 (InsP6 or phytate).</text>
</comment>
<dbReference type="EC" id="2.7.1.158" evidence="1 6"/>
<gene>
    <name evidence="7" type="ORF">RHGRI_016036</name>
</gene>
<dbReference type="GO" id="GO:0032958">
    <property type="term" value="P:inositol phosphate biosynthetic process"/>
    <property type="evidence" value="ECO:0007669"/>
    <property type="project" value="TreeGrafter"/>
</dbReference>
<evidence type="ECO:0000313" key="8">
    <source>
        <dbReference type="Proteomes" id="UP000823749"/>
    </source>
</evidence>
<evidence type="ECO:0000256" key="4">
    <source>
        <dbReference type="ARBA" id="ARBA00022777"/>
    </source>
</evidence>
<protein>
    <recommendedName>
        <fullName evidence="1 6">Inositol-pentakisphosphate 2-kinase</fullName>
        <ecNumber evidence="1 6">2.7.1.158</ecNumber>
    </recommendedName>
</protein>
<dbReference type="Proteomes" id="UP000823749">
    <property type="component" value="Chromosome 6"/>
</dbReference>
<comment type="domain">
    <text evidence="6">The EXKPK motif is conserved in inositol-pentakisphosphate 2-kinases of both family 1 and 2.</text>
</comment>
<evidence type="ECO:0000256" key="5">
    <source>
        <dbReference type="ARBA" id="ARBA00022840"/>
    </source>
</evidence>
<dbReference type="PANTHER" id="PTHR14456">
    <property type="entry name" value="INOSITOL POLYPHOSPHATE KINASE 1"/>
    <property type="match status" value="1"/>
</dbReference>
<accession>A0AAV6JSY4</accession>
<dbReference type="Gene3D" id="3.30.200.110">
    <property type="entry name" value="Inositol-pentakisphosphate 2-kinase, N-lobe"/>
    <property type="match status" value="1"/>
</dbReference>
<evidence type="ECO:0000256" key="3">
    <source>
        <dbReference type="ARBA" id="ARBA00022741"/>
    </source>
</evidence>
<dbReference type="Pfam" id="PF06090">
    <property type="entry name" value="Ins_P5_2-kin"/>
    <property type="match status" value="1"/>
</dbReference>
<evidence type="ECO:0000256" key="1">
    <source>
        <dbReference type="ARBA" id="ARBA00012023"/>
    </source>
</evidence>
<dbReference type="EMBL" id="JACTNZ010000006">
    <property type="protein sequence ID" value="KAG5543150.1"/>
    <property type="molecule type" value="Genomic_DNA"/>
</dbReference>
<dbReference type="InterPro" id="IPR009286">
    <property type="entry name" value="Ins_P5_2-kin"/>
</dbReference>
<name>A0AAV6JSY4_9ERIC</name>
<dbReference type="PANTHER" id="PTHR14456:SF2">
    <property type="entry name" value="INOSITOL-PENTAKISPHOSPHATE 2-KINASE"/>
    <property type="match status" value="1"/>
</dbReference>